<reference evidence="2 3" key="2">
    <citation type="journal article" date="2011" name="Stand. Genomic Sci.">
        <title>Complete genome sequence of Tolumonas auensis type strain (TA 4).</title>
        <authorList>
            <person name="Chertkov O."/>
            <person name="Copeland A."/>
            <person name="Lucas S."/>
            <person name="Lapidus A."/>
            <person name="Berry K.W."/>
            <person name="Detter J.C."/>
            <person name="Del Rio T.G."/>
            <person name="Hammon N."/>
            <person name="Dalin E."/>
            <person name="Tice H."/>
            <person name="Pitluck S."/>
            <person name="Richardson P."/>
            <person name="Bruce D."/>
            <person name="Goodwin L."/>
            <person name="Han C."/>
            <person name="Tapia R."/>
            <person name="Saunders E."/>
            <person name="Schmutz J."/>
            <person name="Brettin T."/>
            <person name="Larimer F."/>
            <person name="Land M."/>
            <person name="Hauser L."/>
            <person name="Spring S."/>
            <person name="Rohde M."/>
            <person name="Kyrpides N.C."/>
            <person name="Ivanova N."/>
            <person name="Goker M."/>
            <person name="Beller H.R."/>
            <person name="Klenk H.P."/>
            <person name="Woyke T."/>
        </authorList>
    </citation>
    <scope>NUCLEOTIDE SEQUENCE [LARGE SCALE GENOMIC DNA]</scope>
    <source>
        <strain evidence="3">DSM 9187 / TA4</strain>
    </source>
</reference>
<dbReference type="RefSeq" id="WP_015879614.1">
    <property type="nucleotide sequence ID" value="NC_012691.1"/>
</dbReference>
<keyword evidence="1" id="KW-0472">Membrane</keyword>
<dbReference type="KEGG" id="tau:Tola_2571"/>
<dbReference type="eggNOG" id="ENOG5033HTS">
    <property type="taxonomic scope" value="Bacteria"/>
</dbReference>
<feature type="transmembrane region" description="Helical" evidence="1">
    <location>
        <begin position="29"/>
        <end position="47"/>
    </location>
</feature>
<dbReference type="AlphaFoldDB" id="C4LAJ0"/>
<keyword evidence="1" id="KW-0812">Transmembrane</keyword>
<keyword evidence="1" id="KW-1133">Transmembrane helix</keyword>
<protein>
    <submittedName>
        <fullName evidence="2">Uncharacterized protein</fullName>
    </submittedName>
</protein>
<feature type="transmembrane region" description="Helical" evidence="1">
    <location>
        <begin position="67"/>
        <end position="90"/>
    </location>
</feature>
<gene>
    <name evidence="2" type="ordered locus">Tola_2571</name>
</gene>
<dbReference type="OrthoDB" id="6227426at2"/>
<evidence type="ECO:0000313" key="3">
    <source>
        <dbReference type="Proteomes" id="UP000009073"/>
    </source>
</evidence>
<dbReference type="EMBL" id="CP001616">
    <property type="protein sequence ID" value="ACQ94165.1"/>
    <property type="molecule type" value="Genomic_DNA"/>
</dbReference>
<sequence length="138" mass="16099">MLPILLYEPLPLIYLCGGATLLATGENGLLLMSASLFYWAGALIWVIRSKNRRTDVLASRGYPTHKFLLFPESLYEFRPFFYSFVGILLLRNTGQTIWLVTGALLILWAIYCLYRRSVNRRHLNRYQYKSAKLKTRLF</sequence>
<evidence type="ECO:0000313" key="2">
    <source>
        <dbReference type="EMBL" id="ACQ94165.1"/>
    </source>
</evidence>
<reference evidence="3" key="1">
    <citation type="submission" date="2009-05" db="EMBL/GenBank/DDBJ databases">
        <title>Complete sequence of Tolumonas auensis DSM 9187.</title>
        <authorList>
            <consortium name="US DOE Joint Genome Institute"/>
            <person name="Lucas S."/>
            <person name="Copeland A."/>
            <person name="Lapidus A."/>
            <person name="Glavina del Rio T."/>
            <person name="Tice H."/>
            <person name="Bruce D."/>
            <person name="Goodwin L."/>
            <person name="Pitluck S."/>
            <person name="Chertkov O."/>
            <person name="Brettin T."/>
            <person name="Detter J.C."/>
            <person name="Han C."/>
            <person name="Larimer F."/>
            <person name="Land M."/>
            <person name="Hauser L."/>
            <person name="Kyrpides N."/>
            <person name="Mikhailova N."/>
            <person name="Spring S."/>
            <person name="Beller H."/>
        </authorList>
    </citation>
    <scope>NUCLEOTIDE SEQUENCE [LARGE SCALE GENOMIC DNA]</scope>
    <source>
        <strain evidence="3">DSM 9187 / TA4</strain>
    </source>
</reference>
<dbReference type="Proteomes" id="UP000009073">
    <property type="component" value="Chromosome"/>
</dbReference>
<accession>C4LAJ0</accession>
<proteinExistence type="predicted"/>
<evidence type="ECO:0000256" key="1">
    <source>
        <dbReference type="SAM" id="Phobius"/>
    </source>
</evidence>
<name>C4LAJ0_TOLAT</name>
<feature type="transmembrane region" description="Helical" evidence="1">
    <location>
        <begin position="96"/>
        <end position="114"/>
    </location>
</feature>
<organism evidence="2 3">
    <name type="scientific">Tolumonas auensis (strain DSM 9187 / NBRC 110442 / TA 4)</name>
    <dbReference type="NCBI Taxonomy" id="595494"/>
    <lineage>
        <taxon>Bacteria</taxon>
        <taxon>Pseudomonadati</taxon>
        <taxon>Pseudomonadota</taxon>
        <taxon>Gammaproteobacteria</taxon>
        <taxon>Aeromonadales</taxon>
        <taxon>Aeromonadaceae</taxon>
        <taxon>Tolumonas</taxon>
    </lineage>
</organism>
<dbReference type="HOGENOM" id="CLU_150687_0_0_6"/>
<keyword evidence="3" id="KW-1185">Reference proteome</keyword>